<proteinExistence type="predicted"/>
<evidence type="ECO:0000313" key="1">
    <source>
        <dbReference type="EMBL" id="KAK9521099.1"/>
    </source>
</evidence>
<keyword evidence="2" id="KW-1185">Reference proteome</keyword>
<evidence type="ECO:0000313" key="2">
    <source>
        <dbReference type="Proteomes" id="UP001488805"/>
    </source>
</evidence>
<dbReference type="EMBL" id="JBCEZU010000329">
    <property type="protein sequence ID" value="KAK9521099.1"/>
    <property type="molecule type" value="Genomic_DNA"/>
</dbReference>
<dbReference type="Proteomes" id="UP001488805">
    <property type="component" value="Unassembled WGS sequence"/>
</dbReference>
<reference evidence="1 2" key="1">
    <citation type="journal article" date="2024" name="Genome Biol. Evol.">
        <title>Chromosome-level genome assembly of the viviparous eelpout Zoarces viviparus.</title>
        <authorList>
            <person name="Fuhrmann N."/>
            <person name="Brasseur M.V."/>
            <person name="Bakowski C.E."/>
            <person name="Podsiadlowski L."/>
            <person name="Prost S."/>
            <person name="Krehenwinkel H."/>
            <person name="Mayer C."/>
        </authorList>
    </citation>
    <scope>NUCLEOTIDE SEQUENCE [LARGE SCALE GENOMIC DNA]</scope>
    <source>
        <strain evidence="1">NO-MEL_2022_Ind0_liver</strain>
    </source>
</reference>
<sequence length="85" mass="9483">MLAALLGSDPSQHWEHITVYTQHTPEPPETACPEAASDFTMAHKDHQGPEVLPACGDTFMCHWLPPHGHHHLCSARQAEIVVRNR</sequence>
<gene>
    <name evidence="1" type="ORF">VZT92_020936</name>
</gene>
<comment type="caution">
    <text evidence="1">The sequence shown here is derived from an EMBL/GenBank/DDBJ whole genome shotgun (WGS) entry which is preliminary data.</text>
</comment>
<accession>A0AAW1EEZ2</accession>
<protein>
    <submittedName>
        <fullName evidence="1">Uncharacterized protein</fullName>
    </submittedName>
</protein>
<organism evidence="1 2">
    <name type="scientific">Zoarces viviparus</name>
    <name type="common">Viviparous eelpout</name>
    <name type="synonym">Blennius viviparus</name>
    <dbReference type="NCBI Taxonomy" id="48416"/>
    <lineage>
        <taxon>Eukaryota</taxon>
        <taxon>Metazoa</taxon>
        <taxon>Chordata</taxon>
        <taxon>Craniata</taxon>
        <taxon>Vertebrata</taxon>
        <taxon>Euteleostomi</taxon>
        <taxon>Actinopterygii</taxon>
        <taxon>Neopterygii</taxon>
        <taxon>Teleostei</taxon>
        <taxon>Neoteleostei</taxon>
        <taxon>Acanthomorphata</taxon>
        <taxon>Eupercaria</taxon>
        <taxon>Perciformes</taxon>
        <taxon>Cottioidei</taxon>
        <taxon>Zoarcales</taxon>
        <taxon>Zoarcidae</taxon>
        <taxon>Zoarcinae</taxon>
        <taxon>Zoarces</taxon>
    </lineage>
</organism>
<dbReference type="AlphaFoldDB" id="A0AAW1EEZ2"/>
<name>A0AAW1EEZ2_ZOAVI</name>